<dbReference type="EMBL" id="WISZ01000062">
    <property type="protein sequence ID" value="MQX07894.1"/>
    <property type="molecule type" value="Genomic_DNA"/>
</dbReference>
<organism evidence="5 6">
    <name type="scientific">Rhizobium fredii</name>
    <name type="common">Sinorhizobium fredii</name>
    <dbReference type="NCBI Taxonomy" id="380"/>
    <lineage>
        <taxon>Bacteria</taxon>
        <taxon>Pseudomonadati</taxon>
        <taxon>Pseudomonadota</taxon>
        <taxon>Alphaproteobacteria</taxon>
        <taxon>Hyphomicrobiales</taxon>
        <taxon>Rhizobiaceae</taxon>
        <taxon>Sinorhizobium/Ensifer group</taxon>
        <taxon>Sinorhizobium</taxon>
    </lineage>
</organism>
<dbReference type="GO" id="GO:0018189">
    <property type="term" value="P:pyrroloquinoline quinone biosynthetic process"/>
    <property type="evidence" value="ECO:0007669"/>
    <property type="project" value="UniProtKB-UniPathway"/>
</dbReference>
<evidence type="ECO:0000313" key="5">
    <source>
        <dbReference type="EMBL" id="MQX07894.1"/>
    </source>
</evidence>
<comment type="caution">
    <text evidence="5">The sequence shown here is derived from an EMBL/GenBank/DDBJ whole genome shotgun (WGS) entry which is preliminary data.</text>
</comment>
<comment type="similarity">
    <text evidence="2">Belongs to the PqqA family.</text>
</comment>
<gene>
    <name evidence="5" type="primary">pqqA</name>
    <name evidence="5" type="ORF">GHK48_06095</name>
</gene>
<sequence length="31" mass="3470">MSWHAPKFIDVSCAMEITRYAPADGSEPVLF</sequence>
<proteinExistence type="inferred from homology"/>
<comment type="pathway">
    <text evidence="1">Cofactor biosynthesis; pyrroloquinoline quinone biosynthesis.</text>
</comment>
<evidence type="ECO:0000313" key="6">
    <source>
        <dbReference type="Proteomes" id="UP000466694"/>
    </source>
</evidence>
<dbReference type="UniPathway" id="UPA00539"/>
<dbReference type="InterPro" id="IPR011725">
    <property type="entry name" value="PQQ_synth_PqqA"/>
</dbReference>
<evidence type="ECO:0000256" key="1">
    <source>
        <dbReference type="ARBA" id="ARBA00004886"/>
    </source>
</evidence>
<dbReference type="Pfam" id="PF08042">
    <property type="entry name" value="PqqA"/>
    <property type="match status" value="1"/>
</dbReference>
<dbReference type="RefSeq" id="WP_037399381.1">
    <property type="nucleotide sequence ID" value="NZ_BJNI01000018.1"/>
</dbReference>
<dbReference type="AlphaFoldDB" id="A0A844A462"/>
<evidence type="ECO:0000256" key="4">
    <source>
        <dbReference type="ARBA" id="ARBA00022905"/>
    </source>
</evidence>
<dbReference type="Proteomes" id="UP000466694">
    <property type="component" value="Unassembled WGS sequence"/>
</dbReference>
<evidence type="ECO:0000256" key="3">
    <source>
        <dbReference type="ARBA" id="ARBA00015086"/>
    </source>
</evidence>
<protein>
    <recommendedName>
        <fullName evidence="3">Coenzyme PQQ synthesis protein A</fullName>
    </recommendedName>
</protein>
<evidence type="ECO:0000256" key="2">
    <source>
        <dbReference type="ARBA" id="ARBA00009325"/>
    </source>
</evidence>
<accession>A0A844A462</accession>
<dbReference type="GeneID" id="48975810"/>
<keyword evidence="4" id="KW-0884">PQQ biosynthesis</keyword>
<dbReference type="NCBIfam" id="TIGR02107">
    <property type="entry name" value="PQQ_syn_pqqA"/>
    <property type="match status" value="1"/>
</dbReference>
<name>A0A844A462_RHIFR</name>
<reference evidence="5 6" key="1">
    <citation type="journal article" date="2013" name="Genome Biol.">
        <title>Comparative genomics of the core and accessory genomes of 48 Sinorhizobium strains comprising five genospecies.</title>
        <authorList>
            <person name="Sugawara M."/>
            <person name="Epstein B."/>
            <person name="Badgley B.D."/>
            <person name="Unno T."/>
            <person name="Xu L."/>
            <person name="Reese J."/>
            <person name="Gyaneshwar P."/>
            <person name="Denny R."/>
            <person name="Mudge J."/>
            <person name="Bharti A.K."/>
            <person name="Farmer A.D."/>
            <person name="May G.D."/>
            <person name="Woodward J.E."/>
            <person name="Medigue C."/>
            <person name="Vallenet D."/>
            <person name="Lajus A."/>
            <person name="Rouy Z."/>
            <person name="Martinez-Vaz B."/>
            <person name="Tiffin P."/>
            <person name="Young N.D."/>
            <person name="Sadowsky M.J."/>
        </authorList>
    </citation>
    <scope>NUCLEOTIDE SEQUENCE [LARGE SCALE GENOMIC DNA]</scope>
    <source>
        <strain evidence="5 6">USDA205</strain>
    </source>
</reference>